<dbReference type="HOGENOM" id="CLU_137817_0_0_9"/>
<proteinExistence type="predicted"/>
<evidence type="ECO:0000313" key="3">
    <source>
        <dbReference type="Proteomes" id="UP000001412"/>
    </source>
</evidence>
<organism evidence="2 3">
    <name type="scientific">Clostridium tetani (strain Massachusetts / E88)</name>
    <dbReference type="NCBI Taxonomy" id="212717"/>
    <lineage>
        <taxon>Bacteria</taxon>
        <taxon>Bacillati</taxon>
        <taxon>Bacillota</taxon>
        <taxon>Clostridia</taxon>
        <taxon>Eubacteriales</taxon>
        <taxon>Clostridiaceae</taxon>
        <taxon>Clostridium</taxon>
    </lineage>
</organism>
<keyword evidence="3" id="KW-1185">Reference proteome</keyword>
<dbReference type="AlphaFoldDB" id="Q894T0"/>
<dbReference type="EMBL" id="AE015927">
    <property type="protein sequence ID" value="AAO36012.1"/>
    <property type="molecule type" value="Genomic_DNA"/>
</dbReference>
<sequence>MVFYFEWGRVNEVNKTKKLPIIILLAVIVMFSGVNIYRRIDANRLKSKKTSISCIERIKDEKFNDNNVSFSFKKLNGVWQLLLLDSKKDDEITIINNSKIDEGKFYIGVLNSENEIIAFDKEKQDKITFVTPEEGCYLVRILAKNSSGKCDVKVDSKKGIDLNYNSINGHNMGLLEKNN</sequence>
<protein>
    <submittedName>
        <fullName evidence="2">Conserved protein</fullName>
    </submittedName>
</protein>
<keyword evidence="1" id="KW-0812">Transmembrane</keyword>
<keyword evidence="1" id="KW-1133">Transmembrane helix</keyword>
<feature type="transmembrane region" description="Helical" evidence="1">
    <location>
        <begin position="20"/>
        <end position="37"/>
    </location>
</feature>
<name>Q894T0_CLOTE</name>
<dbReference type="Proteomes" id="UP000001412">
    <property type="component" value="Chromosome"/>
</dbReference>
<gene>
    <name evidence="2" type="ordered locus">CTC_01454</name>
</gene>
<dbReference type="STRING" id="212717.CTC_01454"/>
<keyword evidence="1" id="KW-0472">Membrane</keyword>
<accession>Q894T0</accession>
<dbReference type="KEGG" id="ctc:CTC_01454"/>
<evidence type="ECO:0000313" key="2">
    <source>
        <dbReference type="EMBL" id="AAO36012.1"/>
    </source>
</evidence>
<evidence type="ECO:0000256" key="1">
    <source>
        <dbReference type="SAM" id="Phobius"/>
    </source>
</evidence>
<reference evidence="2 3" key="1">
    <citation type="journal article" date="2003" name="Proc. Natl. Acad. Sci. U.S.A.">
        <title>The genome sequence of Clostridium tetani, the causative agent of tetanus disease.</title>
        <authorList>
            <person name="Brueggemann H."/>
            <person name="Baumer S."/>
            <person name="Fricke W.F."/>
            <person name="Wiezer A."/>
            <person name="Liesegang H."/>
            <person name="Decker I."/>
            <person name="Herzberg C."/>
            <person name="Martinez-Arias R."/>
            <person name="Merkl R."/>
            <person name="Henne A."/>
            <person name="Gottschalk G."/>
        </authorList>
    </citation>
    <scope>NUCLEOTIDE SEQUENCE [LARGE SCALE GENOMIC DNA]</scope>
    <source>
        <strain evidence="3">Massachusetts / E88</strain>
    </source>
</reference>